<accession>A0A240A9F1</accession>
<evidence type="ECO:0000256" key="1">
    <source>
        <dbReference type="SAM" id="MobiDB-lite"/>
    </source>
</evidence>
<keyword evidence="2" id="KW-1133">Transmembrane helix</keyword>
<dbReference type="InterPro" id="IPR025327">
    <property type="entry name" value="DUF4233"/>
</dbReference>
<evidence type="ECO:0000313" key="3">
    <source>
        <dbReference type="EMBL" id="SNV79684.1"/>
    </source>
</evidence>
<evidence type="ECO:0000256" key="2">
    <source>
        <dbReference type="SAM" id="Phobius"/>
    </source>
</evidence>
<dbReference type="EMBL" id="LT906467">
    <property type="protein sequence ID" value="SNV79684.1"/>
    <property type="molecule type" value="Genomic_DNA"/>
</dbReference>
<dbReference type="Pfam" id="PF14017">
    <property type="entry name" value="DUF4233"/>
    <property type="match status" value="1"/>
</dbReference>
<feature type="transmembrane region" description="Helical" evidence="2">
    <location>
        <begin position="73"/>
        <end position="91"/>
    </location>
</feature>
<feature type="region of interest" description="Disordered" evidence="1">
    <location>
        <begin position="1"/>
        <end position="29"/>
    </location>
</feature>
<gene>
    <name evidence="3" type="ORF">SAMEA4535761_01924</name>
</gene>
<dbReference type="AlphaFoldDB" id="A0A240A9F1"/>
<feature type="transmembrane region" description="Helical" evidence="2">
    <location>
        <begin position="38"/>
        <end position="61"/>
    </location>
</feature>
<name>A0A240A9F1_9CORY</name>
<proteinExistence type="predicted"/>
<sequence>MSLMADQNTPRRARFRREPEMGPLGPGKTPVKDPMEGLTGVLAGTLIMEAITILLILTVILKVEEGALWTTFNWVYVTVIGVAHIIAAFFQKRPGMLWVDLALQVPLIFGFFIHWSVTVVGITFGIVWFFIIKLRSEMLQRMRAGYLVTQHLGTAEDPER</sequence>
<keyword evidence="2" id="KW-0472">Membrane</keyword>
<dbReference type="Proteomes" id="UP000215374">
    <property type="component" value="Chromosome 1"/>
</dbReference>
<feature type="compositionally biased region" description="Polar residues" evidence="1">
    <location>
        <begin position="1"/>
        <end position="10"/>
    </location>
</feature>
<evidence type="ECO:0000313" key="4">
    <source>
        <dbReference type="Proteomes" id="UP000215374"/>
    </source>
</evidence>
<keyword evidence="2" id="KW-0812">Transmembrane</keyword>
<organism evidence="3 4">
    <name type="scientific">Corynebacterium imitans</name>
    <dbReference type="NCBI Taxonomy" id="156978"/>
    <lineage>
        <taxon>Bacteria</taxon>
        <taxon>Bacillati</taxon>
        <taxon>Actinomycetota</taxon>
        <taxon>Actinomycetes</taxon>
        <taxon>Mycobacteriales</taxon>
        <taxon>Corynebacteriaceae</taxon>
        <taxon>Corynebacterium</taxon>
    </lineage>
</organism>
<protein>
    <submittedName>
        <fullName evidence="3">Hypothetical membrane protein</fullName>
    </submittedName>
</protein>
<reference evidence="3 4" key="1">
    <citation type="submission" date="2017-06" db="EMBL/GenBank/DDBJ databases">
        <authorList>
            <consortium name="Pathogen Informatics"/>
        </authorList>
    </citation>
    <scope>NUCLEOTIDE SEQUENCE [LARGE SCALE GENOMIC DNA]</scope>
    <source>
        <strain evidence="3 4">NCTC13015</strain>
    </source>
</reference>
<feature type="transmembrane region" description="Helical" evidence="2">
    <location>
        <begin position="111"/>
        <end position="132"/>
    </location>
</feature>